<name>A0A6A6KU26_HEVBR</name>
<gene>
    <name evidence="2" type="ORF">GH714_025421</name>
</gene>
<accession>A0A6A6KU26</accession>
<dbReference type="Pfam" id="PF14111">
    <property type="entry name" value="DUF4283"/>
    <property type="match status" value="1"/>
</dbReference>
<evidence type="ECO:0000313" key="3">
    <source>
        <dbReference type="Proteomes" id="UP000467840"/>
    </source>
</evidence>
<evidence type="ECO:0000259" key="1">
    <source>
        <dbReference type="Pfam" id="PF14111"/>
    </source>
</evidence>
<protein>
    <recommendedName>
        <fullName evidence="1">DUF4283 domain-containing protein</fullName>
    </recommendedName>
</protein>
<proteinExistence type="predicted"/>
<dbReference type="AlphaFoldDB" id="A0A6A6KU26"/>
<dbReference type="Proteomes" id="UP000467840">
    <property type="component" value="Chromosome 2"/>
</dbReference>
<reference evidence="2 3" key="1">
    <citation type="journal article" date="2020" name="Mol. Plant">
        <title>The Chromosome-Based Rubber Tree Genome Provides New Insights into Spurge Genome Evolution and Rubber Biosynthesis.</title>
        <authorList>
            <person name="Liu J."/>
            <person name="Shi C."/>
            <person name="Shi C.C."/>
            <person name="Li W."/>
            <person name="Zhang Q.J."/>
            <person name="Zhang Y."/>
            <person name="Li K."/>
            <person name="Lu H.F."/>
            <person name="Shi C."/>
            <person name="Zhu S.T."/>
            <person name="Xiao Z.Y."/>
            <person name="Nan H."/>
            <person name="Yue Y."/>
            <person name="Zhu X.G."/>
            <person name="Wu Y."/>
            <person name="Hong X.N."/>
            <person name="Fan G.Y."/>
            <person name="Tong Y."/>
            <person name="Zhang D."/>
            <person name="Mao C.L."/>
            <person name="Liu Y.L."/>
            <person name="Hao S.J."/>
            <person name="Liu W.Q."/>
            <person name="Lv M.Q."/>
            <person name="Zhang H.B."/>
            <person name="Liu Y."/>
            <person name="Hu-Tang G.R."/>
            <person name="Wang J.P."/>
            <person name="Wang J.H."/>
            <person name="Sun Y.H."/>
            <person name="Ni S.B."/>
            <person name="Chen W.B."/>
            <person name="Zhang X.C."/>
            <person name="Jiao Y.N."/>
            <person name="Eichler E.E."/>
            <person name="Li G.H."/>
            <person name="Liu X."/>
            <person name="Gao L.Z."/>
        </authorList>
    </citation>
    <scope>NUCLEOTIDE SEQUENCE [LARGE SCALE GENOMIC DNA]</scope>
    <source>
        <strain evidence="3">cv. GT1</strain>
        <tissue evidence="2">Leaf</tissue>
    </source>
</reference>
<keyword evidence="3" id="KW-1185">Reference proteome</keyword>
<sequence>MHSLSLTADGKEELVCASDLSGSEEDNLDFCLIRRFLTDCSINFNAMRSTMATLWRPGKGVCIKEIGPQLCSFQFFQVVDPNRVLDEGPWSFNKHLLVLHHLQRGKTPTNLISHVWPFRCSCPWLRPAARQASQVAGERWLRDSSGVGILISLVPCFLPPSPNMIAQPFCNAILCALMMLTTVRFPMNFPHGPHGQPMQTDVGPFSYDVGPTKDASQDSV</sequence>
<evidence type="ECO:0000313" key="2">
    <source>
        <dbReference type="EMBL" id="KAF2291546.1"/>
    </source>
</evidence>
<feature type="domain" description="DUF4283" evidence="1">
    <location>
        <begin position="25"/>
        <end position="109"/>
    </location>
</feature>
<dbReference type="InterPro" id="IPR025558">
    <property type="entry name" value="DUF4283"/>
</dbReference>
<comment type="caution">
    <text evidence="2">The sequence shown here is derived from an EMBL/GenBank/DDBJ whole genome shotgun (WGS) entry which is preliminary data.</text>
</comment>
<organism evidence="2 3">
    <name type="scientific">Hevea brasiliensis</name>
    <name type="common">Para rubber tree</name>
    <name type="synonym">Siphonia brasiliensis</name>
    <dbReference type="NCBI Taxonomy" id="3981"/>
    <lineage>
        <taxon>Eukaryota</taxon>
        <taxon>Viridiplantae</taxon>
        <taxon>Streptophyta</taxon>
        <taxon>Embryophyta</taxon>
        <taxon>Tracheophyta</taxon>
        <taxon>Spermatophyta</taxon>
        <taxon>Magnoliopsida</taxon>
        <taxon>eudicotyledons</taxon>
        <taxon>Gunneridae</taxon>
        <taxon>Pentapetalae</taxon>
        <taxon>rosids</taxon>
        <taxon>fabids</taxon>
        <taxon>Malpighiales</taxon>
        <taxon>Euphorbiaceae</taxon>
        <taxon>Crotonoideae</taxon>
        <taxon>Micrandreae</taxon>
        <taxon>Hevea</taxon>
    </lineage>
</organism>
<dbReference type="EMBL" id="JAAGAX010000015">
    <property type="protein sequence ID" value="KAF2291546.1"/>
    <property type="molecule type" value="Genomic_DNA"/>
</dbReference>